<dbReference type="EMBL" id="LUEZ02000041">
    <property type="protein sequence ID" value="RDB24865.1"/>
    <property type="molecule type" value="Genomic_DNA"/>
</dbReference>
<protein>
    <submittedName>
        <fullName evidence="3">Uncharacterized protein</fullName>
    </submittedName>
</protein>
<gene>
    <name evidence="3" type="ORF">Hypma_007342</name>
</gene>
<sequence length="311" mass="34205">MVQKNVALAVAALAIGAGSSAAAPLSQDGMRSMVMRDSEAALYGRADRIIRAGTKVAEAVLTNKMKEKVNEYTKVSTPVPAGLVDAAKKATGPHDPALVRLPRRRDAVSISTSEERDFFDEEELYARADKIVKAGTKVAEALLTNKMKEKVNEYTKVPTPSRWKETGPHDPALVRAATNPKPPKKKGRSLDFDLEDGDFEEELYARADKIVRAGVKVADAVLTDKMKNKVKEYTKVPTPVPAGLVDAAKKAAGPHDPALVRAATNPKPPKKARSLDFDLEERDFFEEELYARADNEDILEARWWLELEELD</sequence>
<dbReference type="InParanoid" id="A0A369JWW9"/>
<dbReference type="AlphaFoldDB" id="A0A369JWW9"/>
<evidence type="ECO:0000256" key="2">
    <source>
        <dbReference type="SAM" id="SignalP"/>
    </source>
</evidence>
<name>A0A369JWW9_HYPMA</name>
<keyword evidence="4" id="KW-1185">Reference proteome</keyword>
<organism evidence="3 4">
    <name type="scientific">Hypsizygus marmoreus</name>
    <name type="common">White beech mushroom</name>
    <name type="synonym">Agaricus marmoreus</name>
    <dbReference type="NCBI Taxonomy" id="39966"/>
    <lineage>
        <taxon>Eukaryota</taxon>
        <taxon>Fungi</taxon>
        <taxon>Dikarya</taxon>
        <taxon>Basidiomycota</taxon>
        <taxon>Agaricomycotina</taxon>
        <taxon>Agaricomycetes</taxon>
        <taxon>Agaricomycetidae</taxon>
        <taxon>Agaricales</taxon>
        <taxon>Tricholomatineae</taxon>
        <taxon>Lyophyllaceae</taxon>
        <taxon>Hypsizygus</taxon>
    </lineage>
</organism>
<evidence type="ECO:0000313" key="3">
    <source>
        <dbReference type="EMBL" id="RDB24865.1"/>
    </source>
</evidence>
<accession>A0A369JWW9</accession>
<evidence type="ECO:0000313" key="4">
    <source>
        <dbReference type="Proteomes" id="UP000076154"/>
    </source>
</evidence>
<proteinExistence type="predicted"/>
<comment type="caution">
    <text evidence="3">The sequence shown here is derived from an EMBL/GenBank/DDBJ whole genome shotgun (WGS) entry which is preliminary data.</text>
</comment>
<feature type="signal peptide" evidence="2">
    <location>
        <begin position="1"/>
        <end position="22"/>
    </location>
</feature>
<evidence type="ECO:0000256" key="1">
    <source>
        <dbReference type="SAM" id="MobiDB-lite"/>
    </source>
</evidence>
<keyword evidence="2" id="KW-0732">Signal</keyword>
<reference evidence="3" key="1">
    <citation type="submission" date="2018-04" db="EMBL/GenBank/DDBJ databases">
        <title>Whole genome sequencing of Hypsizygus marmoreus.</title>
        <authorList>
            <person name="Choi I.-G."/>
            <person name="Min B."/>
            <person name="Kim J.-G."/>
            <person name="Kim S."/>
            <person name="Oh Y.-L."/>
            <person name="Kong W.-S."/>
            <person name="Park H."/>
            <person name="Jeong J."/>
            <person name="Song E.-S."/>
        </authorList>
    </citation>
    <scope>NUCLEOTIDE SEQUENCE [LARGE SCALE GENOMIC DNA]</scope>
    <source>
        <strain evidence="3">51987-8</strain>
    </source>
</reference>
<feature type="chain" id="PRO_5016900804" evidence="2">
    <location>
        <begin position="23"/>
        <end position="311"/>
    </location>
</feature>
<feature type="region of interest" description="Disordered" evidence="1">
    <location>
        <begin position="155"/>
        <end position="191"/>
    </location>
</feature>
<dbReference type="Proteomes" id="UP000076154">
    <property type="component" value="Unassembled WGS sequence"/>
</dbReference>